<reference evidence="2 3" key="1">
    <citation type="submission" date="2015-09" db="EMBL/GenBank/DDBJ databases">
        <title>Draft genome of the parasitic nematode Teladorsagia circumcincta isolate WARC Sus (inbred).</title>
        <authorList>
            <person name="Mitreva M."/>
        </authorList>
    </citation>
    <scope>NUCLEOTIDE SEQUENCE [LARGE SCALE GENOMIC DNA]</scope>
    <source>
        <strain evidence="2 3">S</strain>
    </source>
</reference>
<name>A0A2G9TZD1_TELCI</name>
<keyword evidence="3" id="KW-1185">Reference proteome</keyword>
<proteinExistence type="predicted"/>
<evidence type="ECO:0000256" key="1">
    <source>
        <dbReference type="SAM" id="MobiDB-lite"/>
    </source>
</evidence>
<organism evidence="2 3">
    <name type="scientific">Teladorsagia circumcincta</name>
    <name type="common">Brown stomach worm</name>
    <name type="synonym">Ostertagia circumcincta</name>
    <dbReference type="NCBI Taxonomy" id="45464"/>
    <lineage>
        <taxon>Eukaryota</taxon>
        <taxon>Metazoa</taxon>
        <taxon>Ecdysozoa</taxon>
        <taxon>Nematoda</taxon>
        <taxon>Chromadorea</taxon>
        <taxon>Rhabditida</taxon>
        <taxon>Rhabditina</taxon>
        <taxon>Rhabditomorpha</taxon>
        <taxon>Strongyloidea</taxon>
        <taxon>Trichostrongylidae</taxon>
        <taxon>Teladorsagia</taxon>
    </lineage>
</organism>
<protein>
    <submittedName>
        <fullName evidence="2">Uncharacterized protein</fullName>
    </submittedName>
</protein>
<dbReference type="OrthoDB" id="5830191at2759"/>
<dbReference type="Gene3D" id="1.25.40.420">
    <property type="match status" value="1"/>
</dbReference>
<dbReference type="AlphaFoldDB" id="A0A2G9TZD1"/>
<accession>A0A2G9TZD1</accession>
<gene>
    <name evidence="2" type="ORF">TELCIR_15847</name>
</gene>
<feature type="compositionally biased region" description="Basic and acidic residues" evidence="1">
    <location>
        <begin position="12"/>
        <end position="22"/>
    </location>
</feature>
<sequence>MSGDQKLFPANEDDRIQPTEEGEHILKFEVKNHVSPKGFRRDIGSGTEFEKIDLTTWAASPNESNAKNLKDQQAEEIEIGDMEASTLETLVNFCYSVMILQLLKHVRLPFCSPEFLVNTVSDNALVMENFDCRDLIDEAKNYQLLKLSTHKIPNMLGPRTRPRNVNVRE</sequence>
<dbReference type="Proteomes" id="UP000230423">
    <property type="component" value="Unassembled WGS sequence"/>
</dbReference>
<evidence type="ECO:0000313" key="3">
    <source>
        <dbReference type="Proteomes" id="UP000230423"/>
    </source>
</evidence>
<evidence type="ECO:0000313" key="2">
    <source>
        <dbReference type="EMBL" id="PIO62590.1"/>
    </source>
</evidence>
<feature type="non-terminal residue" evidence="2">
    <location>
        <position position="169"/>
    </location>
</feature>
<feature type="region of interest" description="Disordered" evidence="1">
    <location>
        <begin position="1"/>
        <end position="22"/>
    </location>
</feature>
<dbReference type="EMBL" id="KZ351914">
    <property type="protein sequence ID" value="PIO62590.1"/>
    <property type="molecule type" value="Genomic_DNA"/>
</dbReference>